<sequence length="145" mass="16200">MDNHTNEMEVIGGYSYTFADVKIMSARLNPPPHPSCPPVSLFAKVVLYLTKNRLLATSCEDDAVPEGRRLVVATQSKWVPINNKGLSTRFYPRDPEDTLLKKEFSKIFPGLTEDPEYVTLADPFFEVALNSQQRLPVVMTTPGLG</sequence>
<dbReference type="Proteomes" id="UP000217790">
    <property type="component" value="Unassembled WGS sequence"/>
</dbReference>
<dbReference type="AlphaFoldDB" id="A0A2H3CWF8"/>
<evidence type="ECO:0000313" key="1">
    <source>
        <dbReference type="EMBL" id="PBK80443.1"/>
    </source>
</evidence>
<dbReference type="EMBL" id="KZ293745">
    <property type="protein sequence ID" value="PBK80443.1"/>
    <property type="molecule type" value="Genomic_DNA"/>
</dbReference>
<organism evidence="1 2">
    <name type="scientific">Armillaria gallica</name>
    <name type="common">Bulbous honey fungus</name>
    <name type="synonym">Armillaria bulbosa</name>
    <dbReference type="NCBI Taxonomy" id="47427"/>
    <lineage>
        <taxon>Eukaryota</taxon>
        <taxon>Fungi</taxon>
        <taxon>Dikarya</taxon>
        <taxon>Basidiomycota</taxon>
        <taxon>Agaricomycotina</taxon>
        <taxon>Agaricomycetes</taxon>
        <taxon>Agaricomycetidae</taxon>
        <taxon>Agaricales</taxon>
        <taxon>Marasmiineae</taxon>
        <taxon>Physalacriaceae</taxon>
        <taxon>Armillaria</taxon>
    </lineage>
</organism>
<keyword evidence="2" id="KW-1185">Reference proteome</keyword>
<proteinExistence type="predicted"/>
<dbReference type="InParanoid" id="A0A2H3CWF8"/>
<evidence type="ECO:0000313" key="2">
    <source>
        <dbReference type="Proteomes" id="UP000217790"/>
    </source>
</evidence>
<name>A0A2H3CWF8_ARMGA</name>
<dbReference type="OrthoDB" id="2872514at2759"/>
<reference evidence="2" key="1">
    <citation type="journal article" date="2017" name="Nat. Ecol. Evol.">
        <title>Genome expansion and lineage-specific genetic innovations in the forest pathogenic fungi Armillaria.</title>
        <authorList>
            <person name="Sipos G."/>
            <person name="Prasanna A.N."/>
            <person name="Walter M.C."/>
            <person name="O'Connor E."/>
            <person name="Balint B."/>
            <person name="Krizsan K."/>
            <person name="Kiss B."/>
            <person name="Hess J."/>
            <person name="Varga T."/>
            <person name="Slot J."/>
            <person name="Riley R."/>
            <person name="Boka B."/>
            <person name="Rigling D."/>
            <person name="Barry K."/>
            <person name="Lee J."/>
            <person name="Mihaltcheva S."/>
            <person name="LaButti K."/>
            <person name="Lipzen A."/>
            <person name="Waldron R."/>
            <person name="Moloney N.M."/>
            <person name="Sperisen C."/>
            <person name="Kredics L."/>
            <person name="Vagvoelgyi C."/>
            <person name="Patrignani A."/>
            <person name="Fitzpatrick D."/>
            <person name="Nagy I."/>
            <person name="Doyle S."/>
            <person name="Anderson J.B."/>
            <person name="Grigoriev I.V."/>
            <person name="Gueldener U."/>
            <person name="Muensterkoetter M."/>
            <person name="Nagy L.G."/>
        </authorList>
    </citation>
    <scope>NUCLEOTIDE SEQUENCE [LARGE SCALE GENOMIC DNA]</scope>
    <source>
        <strain evidence="2">Ar21-2</strain>
    </source>
</reference>
<protein>
    <submittedName>
        <fullName evidence="1">Uncharacterized protein</fullName>
    </submittedName>
</protein>
<gene>
    <name evidence="1" type="ORF">ARMGADRAFT_1020915</name>
</gene>
<accession>A0A2H3CWF8</accession>